<comment type="caution">
    <text evidence="1">The sequence shown here is derived from an EMBL/GenBank/DDBJ whole genome shotgun (WGS) entry which is preliminary data.</text>
</comment>
<accession>A0A9D4UVZ1</accession>
<dbReference type="Proteomes" id="UP000886520">
    <property type="component" value="Chromosome 10"/>
</dbReference>
<name>A0A9D4UVZ1_ADICA</name>
<sequence>MNDELSLPESVLETVILANAHVHCLSDGGLQTVYVIYRDTYGIVYCLEDVPKVDTTLPDLTFADRFVCSDKRKKRQKKRPVQILYRLLYEAKVLPP</sequence>
<dbReference type="EMBL" id="JABFUD020000010">
    <property type="protein sequence ID" value="KAI5074538.1"/>
    <property type="molecule type" value="Genomic_DNA"/>
</dbReference>
<protein>
    <submittedName>
        <fullName evidence="1">Uncharacterized protein</fullName>
    </submittedName>
</protein>
<proteinExistence type="predicted"/>
<gene>
    <name evidence="1" type="ORF">GOP47_0010499</name>
</gene>
<organism evidence="1 2">
    <name type="scientific">Adiantum capillus-veneris</name>
    <name type="common">Maidenhair fern</name>
    <dbReference type="NCBI Taxonomy" id="13818"/>
    <lineage>
        <taxon>Eukaryota</taxon>
        <taxon>Viridiplantae</taxon>
        <taxon>Streptophyta</taxon>
        <taxon>Embryophyta</taxon>
        <taxon>Tracheophyta</taxon>
        <taxon>Polypodiopsida</taxon>
        <taxon>Polypodiidae</taxon>
        <taxon>Polypodiales</taxon>
        <taxon>Pteridineae</taxon>
        <taxon>Pteridaceae</taxon>
        <taxon>Vittarioideae</taxon>
        <taxon>Adiantum</taxon>
    </lineage>
</organism>
<reference evidence="1" key="1">
    <citation type="submission" date="2021-01" db="EMBL/GenBank/DDBJ databases">
        <title>Adiantum capillus-veneris genome.</title>
        <authorList>
            <person name="Fang Y."/>
            <person name="Liao Q."/>
        </authorList>
    </citation>
    <scope>NUCLEOTIDE SEQUENCE</scope>
    <source>
        <strain evidence="1">H3</strain>
        <tissue evidence="1">Leaf</tissue>
    </source>
</reference>
<evidence type="ECO:0000313" key="1">
    <source>
        <dbReference type="EMBL" id="KAI5074538.1"/>
    </source>
</evidence>
<keyword evidence="2" id="KW-1185">Reference proteome</keyword>
<dbReference type="AlphaFoldDB" id="A0A9D4UVZ1"/>
<evidence type="ECO:0000313" key="2">
    <source>
        <dbReference type="Proteomes" id="UP000886520"/>
    </source>
</evidence>